<name>A0A2P5G0D7_TREOI</name>
<proteinExistence type="predicted"/>
<evidence type="ECO:0000313" key="2">
    <source>
        <dbReference type="EMBL" id="POO03491.1"/>
    </source>
</evidence>
<reference evidence="3" key="1">
    <citation type="submission" date="2016-06" db="EMBL/GenBank/DDBJ databases">
        <title>Parallel loss of symbiosis genes in relatives of nitrogen-fixing non-legume Parasponia.</title>
        <authorList>
            <person name="Van Velzen R."/>
            <person name="Holmer R."/>
            <person name="Bu F."/>
            <person name="Rutten L."/>
            <person name="Van Zeijl A."/>
            <person name="Liu W."/>
            <person name="Santuari L."/>
            <person name="Cao Q."/>
            <person name="Sharma T."/>
            <person name="Shen D."/>
            <person name="Roswanjaya Y."/>
            <person name="Wardhani T."/>
            <person name="Kalhor M.S."/>
            <person name="Jansen J."/>
            <person name="Van den Hoogen J."/>
            <person name="Gungor B."/>
            <person name="Hartog M."/>
            <person name="Hontelez J."/>
            <person name="Verver J."/>
            <person name="Yang W.-C."/>
            <person name="Schijlen E."/>
            <person name="Repin R."/>
            <person name="Schilthuizen M."/>
            <person name="Schranz E."/>
            <person name="Heidstra R."/>
            <person name="Miyata K."/>
            <person name="Fedorova E."/>
            <person name="Kohlen W."/>
            <person name="Bisseling T."/>
            <person name="Smit S."/>
            <person name="Geurts R."/>
        </authorList>
    </citation>
    <scope>NUCLEOTIDE SEQUENCE [LARGE SCALE GENOMIC DNA]</scope>
    <source>
        <strain evidence="3">cv. RG33-2</strain>
    </source>
</reference>
<keyword evidence="1" id="KW-0472">Membrane</keyword>
<comment type="caution">
    <text evidence="2">The sequence shown here is derived from an EMBL/GenBank/DDBJ whole genome shotgun (WGS) entry which is preliminary data.</text>
</comment>
<dbReference type="AlphaFoldDB" id="A0A2P5G0D7"/>
<sequence>MDPKIFRIQVNTNTYRLNRVGRSELFAQTMKGRNSKAGAKIDPEKTQMKMKILGEPNSCNNGHRRFDVDGDRRAMILGPLRFGLWGVFRLRLLYSQFCQNPNKPDTFFFFKYLEKKCLQTVSFSKGLRPALSLSFYYYYNFFFFVFFLKGHVARMGMLSTDPGPSSLP</sequence>
<dbReference type="InParanoid" id="A0A2P5G0D7"/>
<organism evidence="2 3">
    <name type="scientific">Trema orientale</name>
    <name type="common">Charcoal tree</name>
    <name type="synonym">Celtis orientalis</name>
    <dbReference type="NCBI Taxonomy" id="63057"/>
    <lineage>
        <taxon>Eukaryota</taxon>
        <taxon>Viridiplantae</taxon>
        <taxon>Streptophyta</taxon>
        <taxon>Embryophyta</taxon>
        <taxon>Tracheophyta</taxon>
        <taxon>Spermatophyta</taxon>
        <taxon>Magnoliopsida</taxon>
        <taxon>eudicotyledons</taxon>
        <taxon>Gunneridae</taxon>
        <taxon>Pentapetalae</taxon>
        <taxon>rosids</taxon>
        <taxon>fabids</taxon>
        <taxon>Rosales</taxon>
        <taxon>Cannabaceae</taxon>
        <taxon>Trema</taxon>
    </lineage>
</organism>
<keyword evidence="3" id="KW-1185">Reference proteome</keyword>
<evidence type="ECO:0000313" key="3">
    <source>
        <dbReference type="Proteomes" id="UP000237000"/>
    </source>
</evidence>
<dbReference type="Proteomes" id="UP000237000">
    <property type="component" value="Unassembled WGS sequence"/>
</dbReference>
<evidence type="ECO:0000256" key="1">
    <source>
        <dbReference type="SAM" id="Phobius"/>
    </source>
</evidence>
<keyword evidence="1" id="KW-0812">Transmembrane</keyword>
<protein>
    <submittedName>
        <fullName evidence="2">Uncharacterized protein</fullName>
    </submittedName>
</protein>
<gene>
    <name evidence="2" type="ORF">TorRG33x02_006960</name>
</gene>
<feature type="transmembrane region" description="Helical" evidence="1">
    <location>
        <begin position="130"/>
        <end position="148"/>
    </location>
</feature>
<dbReference type="EMBL" id="JXTC01000002">
    <property type="protein sequence ID" value="POO03491.1"/>
    <property type="molecule type" value="Genomic_DNA"/>
</dbReference>
<keyword evidence="1" id="KW-1133">Transmembrane helix</keyword>
<accession>A0A2P5G0D7</accession>